<dbReference type="RefSeq" id="XP_045955954.1">
    <property type="nucleotide sequence ID" value="XM_046107633.1"/>
</dbReference>
<name>A0A9P8ZV48_9PEZI</name>
<reference evidence="1" key="1">
    <citation type="journal article" date="2021" name="Nat. Commun.">
        <title>Genetic determinants of endophytism in the Arabidopsis root mycobiome.</title>
        <authorList>
            <person name="Mesny F."/>
            <person name="Miyauchi S."/>
            <person name="Thiergart T."/>
            <person name="Pickel B."/>
            <person name="Atanasova L."/>
            <person name="Karlsson M."/>
            <person name="Huettel B."/>
            <person name="Barry K.W."/>
            <person name="Haridas S."/>
            <person name="Chen C."/>
            <person name="Bauer D."/>
            <person name="Andreopoulos W."/>
            <person name="Pangilinan J."/>
            <person name="LaButti K."/>
            <person name="Riley R."/>
            <person name="Lipzen A."/>
            <person name="Clum A."/>
            <person name="Drula E."/>
            <person name="Henrissat B."/>
            <person name="Kohler A."/>
            <person name="Grigoriev I.V."/>
            <person name="Martin F.M."/>
            <person name="Hacquard S."/>
        </authorList>
    </citation>
    <scope>NUCLEOTIDE SEQUENCE</scope>
    <source>
        <strain evidence="1">MPI-SDFR-AT-0073</strain>
    </source>
</reference>
<organism evidence="1 2">
    <name type="scientific">Truncatella angustata</name>
    <dbReference type="NCBI Taxonomy" id="152316"/>
    <lineage>
        <taxon>Eukaryota</taxon>
        <taxon>Fungi</taxon>
        <taxon>Dikarya</taxon>
        <taxon>Ascomycota</taxon>
        <taxon>Pezizomycotina</taxon>
        <taxon>Sordariomycetes</taxon>
        <taxon>Xylariomycetidae</taxon>
        <taxon>Amphisphaeriales</taxon>
        <taxon>Sporocadaceae</taxon>
        <taxon>Truncatella</taxon>
    </lineage>
</organism>
<dbReference type="Proteomes" id="UP000758603">
    <property type="component" value="Unassembled WGS sequence"/>
</dbReference>
<dbReference type="SUPFAM" id="SSF51430">
    <property type="entry name" value="NAD(P)-linked oxidoreductase"/>
    <property type="match status" value="1"/>
</dbReference>
<accession>A0A9P8ZV48</accession>
<evidence type="ECO:0000313" key="2">
    <source>
        <dbReference type="Proteomes" id="UP000758603"/>
    </source>
</evidence>
<dbReference type="AlphaFoldDB" id="A0A9P8ZV48"/>
<proteinExistence type="predicted"/>
<dbReference type="Gene3D" id="3.20.20.100">
    <property type="entry name" value="NADP-dependent oxidoreductase domain"/>
    <property type="match status" value="1"/>
</dbReference>
<dbReference type="GeneID" id="70136524"/>
<dbReference type="GO" id="GO:0016491">
    <property type="term" value="F:oxidoreductase activity"/>
    <property type="evidence" value="ECO:0007669"/>
    <property type="project" value="UniProtKB-KW"/>
</dbReference>
<sequence>MTFVAHSPQGGGFLHGKLTSGQVEGTRFAEGTIMSMDARRYDTEKLHEVIHMLDTTLEPHGIPKTGAALRWLAFYSELGPEDAVIFGASKIGLVQQSVAAITQGPLPRNVVGVLDGVWDTLKAK</sequence>
<comment type="caution">
    <text evidence="1">The sequence shown here is derived from an EMBL/GenBank/DDBJ whole genome shotgun (WGS) entry which is preliminary data.</text>
</comment>
<protein>
    <submittedName>
        <fullName evidence="1">Uncharacterized protein</fullName>
    </submittedName>
</protein>
<dbReference type="EMBL" id="JAGPXC010000006">
    <property type="protein sequence ID" value="KAH6651676.1"/>
    <property type="molecule type" value="Genomic_DNA"/>
</dbReference>
<dbReference type="InterPro" id="IPR036812">
    <property type="entry name" value="NAD(P)_OxRdtase_dom_sf"/>
</dbReference>
<keyword evidence="2" id="KW-1185">Reference proteome</keyword>
<gene>
    <name evidence="1" type="ORF">BKA67DRAFT_660467</name>
</gene>
<dbReference type="OrthoDB" id="48988at2759"/>
<evidence type="ECO:0000313" key="1">
    <source>
        <dbReference type="EMBL" id="KAH6651676.1"/>
    </source>
</evidence>